<dbReference type="PANTHER" id="PTHR30485">
    <property type="entry name" value="NI/FE-HYDROGENASE 1 B-TYPE CYTOCHROME SUBUNIT"/>
    <property type="match status" value="1"/>
</dbReference>
<dbReference type="InterPro" id="IPR011577">
    <property type="entry name" value="Cyt_b561_bac/Ni-Hgenase"/>
</dbReference>
<keyword evidence="4 6" id="KW-1133">Transmembrane helix</keyword>
<evidence type="ECO:0000256" key="6">
    <source>
        <dbReference type="SAM" id="Phobius"/>
    </source>
</evidence>
<dbReference type="GO" id="GO:0020037">
    <property type="term" value="F:heme binding"/>
    <property type="evidence" value="ECO:0007669"/>
    <property type="project" value="TreeGrafter"/>
</dbReference>
<protein>
    <submittedName>
        <fullName evidence="8">Cytochrome b/b6 domain-containing protein</fullName>
    </submittedName>
</protein>
<comment type="subcellular location">
    <subcellularLocation>
        <location evidence="1">Cell membrane</location>
        <topology evidence="1">Multi-pass membrane protein</topology>
    </subcellularLocation>
</comment>
<dbReference type="SUPFAM" id="SSF81342">
    <property type="entry name" value="Transmembrane di-heme cytochromes"/>
    <property type="match status" value="1"/>
</dbReference>
<keyword evidence="5 6" id="KW-0472">Membrane</keyword>
<evidence type="ECO:0000256" key="4">
    <source>
        <dbReference type="ARBA" id="ARBA00022989"/>
    </source>
</evidence>
<organism evidence="8">
    <name type="scientific">Desulfobacca acetoxidans</name>
    <dbReference type="NCBI Taxonomy" id="60893"/>
    <lineage>
        <taxon>Bacteria</taxon>
        <taxon>Pseudomonadati</taxon>
        <taxon>Thermodesulfobacteriota</taxon>
        <taxon>Desulfobaccia</taxon>
        <taxon>Desulfobaccales</taxon>
        <taxon>Desulfobaccaceae</taxon>
        <taxon>Desulfobacca</taxon>
    </lineage>
</organism>
<evidence type="ECO:0000256" key="5">
    <source>
        <dbReference type="ARBA" id="ARBA00023136"/>
    </source>
</evidence>
<dbReference type="GO" id="GO:0022904">
    <property type="term" value="P:respiratory electron transport chain"/>
    <property type="evidence" value="ECO:0007669"/>
    <property type="project" value="InterPro"/>
</dbReference>
<dbReference type="GO" id="GO:0005886">
    <property type="term" value="C:plasma membrane"/>
    <property type="evidence" value="ECO:0007669"/>
    <property type="project" value="UniProtKB-SubCell"/>
</dbReference>
<dbReference type="AlphaFoldDB" id="A0A7C5ENA8"/>
<dbReference type="InterPro" id="IPR051542">
    <property type="entry name" value="Hydrogenase_cytochrome"/>
</dbReference>
<feature type="transmembrane region" description="Helical" evidence="6">
    <location>
        <begin position="12"/>
        <end position="33"/>
    </location>
</feature>
<feature type="transmembrane region" description="Helical" evidence="6">
    <location>
        <begin position="161"/>
        <end position="180"/>
    </location>
</feature>
<dbReference type="Gene3D" id="1.20.950.20">
    <property type="entry name" value="Transmembrane di-heme cytochromes, Chain C"/>
    <property type="match status" value="1"/>
</dbReference>
<dbReference type="InterPro" id="IPR016174">
    <property type="entry name" value="Di-haem_cyt_TM"/>
</dbReference>
<comment type="caution">
    <text evidence="8">The sequence shown here is derived from an EMBL/GenBank/DDBJ whole genome shotgun (WGS) entry which is preliminary data.</text>
</comment>
<name>A0A7C5ENA8_9BACT</name>
<keyword evidence="2" id="KW-1003">Cell membrane</keyword>
<evidence type="ECO:0000256" key="3">
    <source>
        <dbReference type="ARBA" id="ARBA00022692"/>
    </source>
</evidence>
<feature type="domain" description="Cytochrome b561 bacterial/Ni-hydrogenase" evidence="7">
    <location>
        <begin position="13"/>
        <end position="189"/>
    </location>
</feature>
<dbReference type="Pfam" id="PF01292">
    <property type="entry name" value="Ni_hydr_CYTB"/>
    <property type="match status" value="1"/>
</dbReference>
<dbReference type="EMBL" id="DTKJ01000012">
    <property type="protein sequence ID" value="HGZ10801.1"/>
    <property type="molecule type" value="Genomic_DNA"/>
</dbReference>
<evidence type="ECO:0000256" key="1">
    <source>
        <dbReference type="ARBA" id="ARBA00004651"/>
    </source>
</evidence>
<feature type="transmembrane region" description="Helical" evidence="6">
    <location>
        <begin position="53"/>
        <end position="71"/>
    </location>
</feature>
<gene>
    <name evidence="8" type="ORF">ENW48_01110</name>
</gene>
<reference evidence="8" key="1">
    <citation type="journal article" date="2020" name="mSystems">
        <title>Genome- and Community-Level Interaction Insights into Carbon Utilization and Element Cycling Functions of Hydrothermarchaeota in Hydrothermal Sediment.</title>
        <authorList>
            <person name="Zhou Z."/>
            <person name="Liu Y."/>
            <person name="Xu W."/>
            <person name="Pan J."/>
            <person name="Luo Z.H."/>
            <person name="Li M."/>
        </authorList>
    </citation>
    <scope>NUCLEOTIDE SEQUENCE [LARGE SCALE GENOMIC DNA]</scope>
    <source>
        <strain evidence="8">SpSt-853</strain>
    </source>
</reference>
<evidence type="ECO:0000256" key="2">
    <source>
        <dbReference type="ARBA" id="ARBA00022475"/>
    </source>
</evidence>
<sequence length="196" mass="22148">MPQTSGNPAEELDSLTIFLHFGLMVFGVLTWISSFWAGDYKSPHHWGFTVHKMLGLGTTLFLAGRLFHGFFGPQAARFKNWVPCRSDQLKAVFEDLRGLLTLKLPDRPPHQGLAGLWEAFGLLLFTWMSATGFFMYVFLTPGSRARGVLHLVKELHELGEFLIPLFLGVHLGAVLLHALAGDHRWRKMFFLKNPSN</sequence>
<evidence type="ECO:0000313" key="8">
    <source>
        <dbReference type="EMBL" id="HGZ10801.1"/>
    </source>
</evidence>
<evidence type="ECO:0000259" key="7">
    <source>
        <dbReference type="Pfam" id="PF01292"/>
    </source>
</evidence>
<proteinExistence type="predicted"/>
<accession>A0A7C5ENA8</accession>
<feature type="transmembrane region" description="Helical" evidence="6">
    <location>
        <begin position="116"/>
        <end position="139"/>
    </location>
</feature>
<dbReference type="GO" id="GO:0009055">
    <property type="term" value="F:electron transfer activity"/>
    <property type="evidence" value="ECO:0007669"/>
    <property type="project" value="InterPro"/>
</dbReference>
<keyword evidence="3 6" id="KW-0812">Transmembrane</keyword>
<dbReference type="PANTHER" id="PTHR30485:SF2">
    <property type="entry name" value="BLL0597 PROTEIN"/>
    <property type="match status" value="1"/>
</dbReference>